<dbReference type="EMBL" id="JBAMIC010000011">
    <property type="protein sequence ID" value="KAK7100618.1"/>
    <property type="molecule type" value="Genomic_DNA"/>
</dbReference>
<dbReference type="InterPro" id="IPR051093">
    <property type="entry name" value="Neuroligin/BSAL"/>
</dbReference>
<dbReference type="PANTHER" id="PTHR43903">
    <property type="entry name" value="NEUROLIGIN"/>
    <property type="match status" value="1"/>
</dbReference>
<dbReference type="Proteomes" id="UP001374579">
    <property type="component" value="Unassembled WGS sequence"/>
</dbReference>
<organism evidence="4 5">
    <name type="scientific">Littorina saxatilis</name>
    <dbReference type="NCBI Taxonomy" id="31220"/>
    <lineage>
        <taxon>Eukaryota</taxon>
        <taxon>Metazoa</taxon>
        <taxon>Spiralia</taxon>
        <taxon>Lophotrochozoa</taxon>
        <taxon>Mollusca</taxon>
        <taxon>Gastropoda</taxon>
        <taxon>Caenogastropoda</taxon>
        <taxon>Littorinimorpha</taxon>
        <taxon>Littorinoidea</taxon>
        <taxon>Littorinidae</taxon>
        <taxon>Littorina</taxon>
    </lineage>
</organism>
<evidence type="ECO:0000259" key="3">
    <source>
        <dbReference type="Pfam" id="PF00135"/>
    </source>
</evidence>
<comment type="caution">
    <text evidence="4">The sequence shown here is derived from an EMBL/GenBank/DDBJ whole genome shotgun (WGS) entry which is preliminary data.</text>
</comment>
<dbReference type="AlphaFoldDB" id="A0AAN9B8B7"/>
<sequence length="563" mass="62739">MDFYMTLSVLLCVLTGVLSDADQSVEVSTKYGGLRGLRSLINGQTLVDKFLNIPYAKPPVGQLRFRAPEPPVAWRGVRDATTLGPRCPQHAFPDMPPRLSFSDSEDCLVINVYRPARNNSTGPLPVMLWIHGGGYYIGTANLYDASQIATKGVVVVAVNYRLDAFGFLCTEDDAAMGNYGLLDVIRALQWVRDVISAFNGDPNNITIFGESAGSAMTSLLLMAKKARGLFHKAIMESGVSLTPWTVGLSRSKVQPGPLNLVKTLSEKLFCDVTDTSAMVGCLRTKDAMSIINITWEMASEFNQILFRPAITVGRHDSLLDVTPEHALTHDQFAHVPTLRGYSKNEWARAVNDTEDDGISFEEFRQSLSIFLDHWFIVQPAFHNDMTTVIDRFTRAYLPLGRQTNPKQLRQTMIQIATDVICIAPTLKEIELHAQNTPEPQYLYRFSYLPELAMRASWQGVVHGDEMPFVFGSPFTSDLLWPQAPRNWTRDDRQEADDVMTLWTNFAKYGNPTPTAVNGITWLPWTQATPSYLDIARPSQMRPVPNIPTVSFPASLEDPSVLVG</sequence>
<dbReference type="InterPro" id="IPR002018">
    <property type="entry name" value="CarbesteraseB"/>
</dbReference>
<reference evidence="4 5" key="1">
    <citation type="submission" date="2024-02" db="EMBL/GenBank/DDBJ databases">
        <title>Chromosome-scale genome assembly of the rough periwinkle Littorina saxatilis.</title>
        <authorList>
            <person name="De Jode A."/>
            <person name="Faria R."/>
            <person name="Formenti G."/>
            <person name="Sims Y."/>
            <person name="Smith T.P."/>
            <person name="Tracey A."/>
            <person name="Wood J.M.D."/>
            <person name="Zagrodzka Z.B."/>
            <person name="Johannesson K."/>
            <person name="Butlin R.K."/>
            <person name="Leder E.H."/>
        </authorList>
    </citation>
    <scope>NUCLEOTIDE SEQUENCE [LARGE SCALE GENOMIC DNA]</scope>
    <source>
        <strain evidence="4">Snail1</strain>
        <tissue evidence="4">Muscle</tissue>
    </source>
</reference>
<accession>A0AAN9B8B7</accession>
<feature type="signal peptide" evidence="2">
    <location>
        <begin position="1"/>
        <end position="19"/>
    </location>
</feature>
<evidence type="ECO:0000256" key="2">
    <source>
        <dbReference type="SAM" id="SignalP"/>
    </source>
</evidence>
<feature type="chain" id="PRO_5042941017" description="Carboxylesterase type B domain-containing protein" evidence="2">
    <location>
        <begin position="20"/>
        <end position="563"/>
    </location>
</feature>
<comment type="similarity">
    <text evidence="1">Belongs to the type-B carboxylesterase/lipase family.</text>
</comment>
<name>A0AAN9B8B7_9CAEN</name>
<protein>
    <recommendedName>
        <fullName evidence="3">Carboxylesterase type B domain-containing protein</fullName>
    </recommendedName>
</protein>
<evidence type="ECO:0000313" key="5">
    <source>
        <dbReference type="Proteomes" id="UP001374579"/>
    </source>
</evidence>
<evidence type="ECO:0000313" key="4">
    <source>
        <dbReference type="EMBL" id="KAK7100618.1"/>
    </source>
</evidence>
<proteinExistence type="inferred from homology"/>
<keyword evidence="5" id="KW-1185">Reference proteome</keyword>
<feature type="domain" description="Carboxylesterase type B" evidence="3">
    <location>
        <begin position="24"/>
        <end position="540"/>
    </location>
</feature>
<dbReference type="Gene3D" id="3.40.50.1820">
    <property type="entry name" value="alpha/beta hydrolase"/>
    <property type="match status" value="1"/>
</dbReference>
<dbReference type="InterPro" id="IPR029058">
    <property type="entry name" value="AB_hydrolase_fold"/>
</dbReference>
<dbReference type="SUPFAM" id="SSF53474">
    <property type="entry name" value="alpha/beta-Hydrolases"/>
    <property type="match status" value="1"/>
</dbReference>
<evidence type="ECO:0000256" key="1">
    <source>
        <dbReference type="ARBA" id="ARBA00005964"/>
    </source>
</evidence>
<gene>
    <name evidence="4" type="ORF">V1264_023538</name>
</gene>
<dbReference type="Pfam" id="PF00135">
    <property type="entry name" value="COesterase"/>
    <property type="match status" value="1"/>
</dbReference>
<keyword evidence="2" id="KW-0732">Signal</keyword>